<dbReference type="RefSeq" id="WP_183623701.1">
    <property type="nucleotide sequence ID" value="NZ_JACIDX010000004.1"/>
</dbReference>
<proteinExistence type="inferred from homology"/>
<sequence length="181" mass="19159">MTSAAQQKPSLFSRLFGGKSDDYAAVRPLWHALVAAARSREWYAPDGRPGIADTLAGRFDAITLVLSLALLRMEGVEELRLPSVRLTELFVTDMDGQLRESGVGDLVVGKHIGRLMSVLGGRLGAYRTALAGDADLAAALERNLTLAPGADLAALAQGARELADHLAALDDTALLEGRIAL</sequence>
<comment type="similarity">
    <text evidence="1">Belongs to the UPF0174 family.</text>
</comment>
<gene>
    <name evidence="3" type="ORF">GGR38_001227</name>
</gene>
<dbReference type="AlphaFoldDB" id="A0A7W6CF24"/>
<comment type="caution">
    <text evidence="3">The sequence shown here is derived from an EMBL/GenBank/DDBJ whole genome shotgun (WGS) entry which is preliminary data.</text>
</comment>
<dbReference type="Proteomes" id="UP000548867">
    <property type="component" value="Unassembled WGS sequence"/>
</dbReference>
<keyword evidence="4" id="KW-1185">Reference proteome</keyword>
<evidence type="ECO:0000313" key="3">
    <source>
        <dbReference type="EMBL" id="MBB3954300.1"/>
    </source>
</evidence>
<accession>A0A7W6CF24</accession>
<evidence type="ECO:0000256" key="1">
    <source>
        <dbReference type="ARBA" id="ARBA00006436"/>
    </source>
</evidence>
<name>A0A7W6CF24_9SPHN</name>
<feature type="domain" description="Ubiquinol-cytochrome c chaperone" evidence="2">
    <location>
        <begin position="50"/>
        <end position="179"/>
    </location>
</feature>
<organism evidence="3 4">
    <name type="scientific">Novosphingobium sediminicola</name>
    <dbReference type="NCBI Taxonomy" id="563162"/>
    <lineage>
        <taxon>Bacteria</taxon>
        <taxon>Pseudomonadati</taxon>
        <taxon>Pseudomonadota</taxon>
        <taxon>Alphaproteobacteria</taxon>
        <taxon>Sphingomonadales</taxon>
        <taxon>Sphingomonadaceae</taxon>
        <taxon>Novosphingobium</taxon>
    </lineage>
</organism>
<evidence type="ECO:0000259" key="2">
    <source>
        <dbReference type="Pfam" id="PF03981"/>
    </source>
</evidence>
<protein>
    <submittedName>
        <fullName evidence="3">Cytochrome b pre-mRNA-processing protein 3</fullName>
    </submittedName>
</protein>
<evidence type="ECO:0000313" key="4">
    <source>
        <dbReference type="Proteomes" id="UP000548867"/>
    </source>
</evidence>
<dbReference type="Pfam" id="PF03981">
    <property type="entry name" value="Ubiq_cyt_C_chap"/>
    <property type="match status" value="1"/>
</dbReference>
<reference evidence="3 4" key="1">
    <citation type="submission" date="2020-08" db="EMBL/GenBank/DDBJ databases">
        <title>Genomic Encyclopedia of Type Strains, Phase IV (KMG-IV): sequencing the most valuable type-strain genomes for metagenomic binning, comparative biology and taxonomic classification.</title>
        <authorList>
            <person name="Goeker M."/>
        </authorList>
    </citation>
    <scope>NUCLEOTIDE SEQUENCE [LARGE SCALE GENOMIC DNA]</scope>
    <source>
        <strain evidence="3 4">DSM 27057</strain>
    </source>
</reference>
<dbReference type="InterPro" id="IPR021150">
    <property type="entry name" value="Ubiq_cyt_c_chap"/>
</dbReference>
<dbReference type="EMBL" id="JACIDX010000004">
    <property type="protein sequence ID" value="MBB3954300.1"/>
    <property type="molecule type" value="Genomic_DNA"/>
</dbReference>